<name>A0ABV4MI53_9VIBR</name>
<organism evidence="1 2">
    <name type="scientific">Vibrio bivalvicida</name>
    <dbReference type="NCBI Taxonomy" id="1276888"/>
    <lineage>
        <taxon>Bacteria</taxon>
        <taxon>Pseudomonadati</taxon>
        <taxon>Pseudomonadota</taxon>
        <taxon>Gammaproteobacteria</taxon>
        <taxon>Vibrionales</taxon>
        <taxon>Vibrionaceae</taxon>
        <taxon>Vibrio</taxon>
        <taxon>Vibrio oreintalis group</taxon>
    </lineage>
</organism>
<proteinExistence type="predicted"/>
<comment type="caution">
    <text evidence="1">The sequence shown here is derived from an EMBL/GenBank/DDBJ whole genome shotgun (WGS) entry which is preliminary data.</text>
</comment>
<dbReference type="PANTHER" id="PTHR14097">
    <property type="entry name" value="OXIDOREDUCTASE HTATIP2"/>
    <property type="match status" value="1"/>
</dbReference>
<dbReference type="Gene3D" id="3.40.50.720">
    <property type="entry name" value="NAD(P)-binding Rossmann-like Domain"/>
    <property type="match status" value="1"/>
</dbReference>
<evidence type="ECO:0000313" key="2">
    <source>
        <dbReference type="Proteomes" id="UP001569151"/>
    </source>
</evidence>
<dbReference type="Pfam" id="PF08732">
    <property type="entry name" value="HIM1"/>
    <property type="match status" value="1"/>
</dbReference>
<evidence type="ECO:0000313" key="1">
    <source>
        <dbReference type="EMBL" id="MEZ8209257.1"/>
    </source>
</evidence>
<dbReference type="PANTHER" id="PTHR14097:SF7">
    <property type="entry name" value="OXIDOREDUCTASE HTATIP2"/>
    <property type="match status" value="1"/>
</dbReference>
<reference evidence="1 2" key="1">
    <citation type="submission" date="2024-06" db="EMBL/GenBank/DDBJ databases">
        <authorList>
            <person name="Steensen K."/>
            <person name="Seneca J."/>
            <person name="Bartlau N."/>
            <person name="Yu A.X."/>
            <person name="Polz M.F."/>
        </authorList>
    </citation>
    <scope>NUCLEOTIDE SEQUENCE [LARGE SCALE GENOMIC DNA]</scope>
    <source>
        <strain evidence="1 2">1F146</strain>
    </source>
</reference>
<accession>A0ABV4MI53</accession>
<sequence length="220" mass="23918">MSSQIVMAGATGLVGGDTLKLLLDEPDVTSVISVSRKEVNVENDKLIQCISNDLSLPDLGWSASYVSRVGIITLGTTLKKAGSKEKLRLVDVELVVKTATAMKQAGIDRLLVVSCHGAKVDSSSFYLRCKGEMEQRLGQLVFSSLVIFRPGPIAGERGESRLDEKVIQVVSKLLRPFFIGGLQNWLPTESKDVAKAIVHLTTEVTKGTVLLRRKEILRGN</sequence>
<dbReference type="InterPro" id="IPR036291">
    <property type="entry name" value="NAD(P)-bd_dom_sf"/>
</dbReference>
<keyword evidence="2" id="KW-1185">Reference proteome</keyword>
<dbReference type="Proteomes" id="UP001569151">
    <property type="component" value="Unassembled WGS sequence"/>
</dbReference>
<dbReference type="EMBL" id="JBGOOS010000013">
    <property type="protein sequence ID" value="MEZ8209257.1"/>
    <property type="molecule type" value="Genomic_DNA"/>
</dbReference>
<dbReference type="RefSeq" id="WP_371718917.1">
    <property type="nucleotide sequence ID" value="NZ_JBGOOF010000015.1"/>
</dbReference>
<dbReference type="InterPro" id="IPR014843">
    <property type="entry name" value="Him1/Fmp52"/>
</dbReference>
<dbReference type="SUPFAM" id="SSF51735">
    <property type="entry name" value="NAD(P)-binding Rossmann-fold domains"/>
    <property type="match status" value="1"/>
</dbReference>
<gene>
    <name evidence="1" type="ORF">ACED39_10745</name>
</gene>
<protein>
    <submittedName>
        <fullName evidence="1">NAD(P)H-binding protein</fullName>
    </submittedName>
</protein>